<dbReference type="RefSeq" id="WP_191300646.1">
    <property type="nucleotide sequence ID" value="NZ_BNAR01000006.1"/>
</dbReference>
<feature type="compositionally biased region" description="Basic and acidic residues" evidence="1">
    <location>
        <begin position="170"/>
        <end position="186"/>
    </location>
</feature>
<dbReference type="EMBL" id="BNAR01000006">
    <property type="protein sequence ID" value="GHH45019.1"/>
    <property type="molecule type" value="Genomic_DNA"/>
</dbReference>
<evidence type="ECO:0008006" key="5">
    <source>
        <dbReference type="Google" id="ProtNLM"/>
    </source>
</evidence>
<keyword evidence="4" id="KW-1185">Reference proteome</keyword>
<feature type="region of interest" description="Disordered" evidence="1">
    <location>
        <begin position="151"/>
        <end position="230"/>
    </location>
</feature>
<feature type="transmembrane region" description="Helical" evidence="2">
    <location>
        <begin position="121"/>
        <end position="138"/>
    </location>
</feature>
<name>A0ABQ3MH80_9PSEU</name>
<keyword evidence="2" id="KW-0812">Transmembrane</keyword>
<keyword evidence="2" id="KW-0472">Membrane</keyword>
<proteinExistence type="predicted"/>
<feature type="compositionally biased region" description="Basic and acidic residues" evidence="1">
    <location>
        <begin position="151"/>
        <end position="163"/>
    </location>
</feature>
<sequence length="230" mass="25122">MTHRIKVAGLQPVQVLAGLAGIAFIVFGVVGFTRTGVGDWAASSFVLGFSVNPLHNTVLVAVGVLGLLMALGSGLARLYGWLLFAGFAALFVWDLMITGILAQNPAEQYGNPLAVNSNDNWLHLGISLFGLLLAVMPARRKLIEDHDGDLVEDRVDDHGDEHVLPQPRSEAYRDERDASQRTEQTDPHVSTRQNAITEPLPTPGHREPITQEQAVVDPKTERVSKDRIKH</sequence>
<protein>
    <recommendedName>
        <fullName evidence="5">DUF4383 domain-containing protein</fullName>
    </recommendedName>
</protein>
<feature type="compositionally biased region" description="Polar residues" evidence="1">
    <location>
        <begin position="187"/>
        <end position="196"/>
    </location>
</feature>
<evidence type="ECO:0000313" key="4">
    <source>
        <dbReference type="Proteomes" id="UP000605568"/>
    </source>
</evidence>
<reference evidence="4" key="1">
    <citation type="journal article" date="2019" name="Int. J. Syst. Evol. Microbiol.">
        <title>The Global Catalogue of Microorganisms (GCM) 10K type strain sequencing project: providing services to taxonomists for standard genome sequencing and annotation.</title>
        <authorList>
            <consortium name="The Broad Institute Genomics Platform"/>
            <consortium name="The Broad Institute Genome Sequencing Center for Infectious Disease"/>
            <person name="Wu L."/>
            <person name="Ma J."/>
        </authorList>
    </citation>
    <scope>NUCLEOTIDE SEQUENCE [LARGE SCALE GENOMIC DNA]</scope>
    <source>
        <strain evidence="4">CGMCC 4.7367</strain>
    </source>
</reference>
<feature type="transmembrane region" description="Helical" evidence="2">
    <location>
        <begin position="12"/>
        <end position="33"/>
    </location>
</feature>
<accession>A0ABQ3MH80</accession>
<feature type="compositionally biased region" description="Basic and acidic residues" evidence="1">
    <location>
        <begin position="218"/>
        <end position="230"/>
    </location>
</feature>
<comment type="caution">
    <text evidence="3">The sequence shown here is derived from an EMBL/GenBank/DDBJ whole genome shotgun (WGS) entry which is preliminary data.</text>
</comment>
<gene>
    <name evidence="3" type="ORF">GCM10017774_45570</name>
</gene>
<feature type="transmembrane region" description="Helical" evidence="2">
    <location>
        <begin position="78"/>
        <end position="101"/>
    </location>
</feature>
<dbReference type="Pfam" id="PF14325">
    <property type="entry name" value="DUF4383"/>
    <property type="match status" value="1"/>
</dbReference>
<evidence type="ECO:0000256" key="2">
    <source>
        <dbReference type="SAM" id="Phobius"/>
    </source>
</evidence>
<organism evidence="3 4">
    <name type="scientific">Lentzea cavernae</name>
    <dbReference type="NCBI Taxonomy" id="2020703"/>
    <lineage>
        <taxon>Bacteria</taxon>
        <taxon>Bacillati</taxon>
        <taxon>Actinomycetota</taxon>
        <taxon>Actinomycetes</taxon>
        <taxon>Pseudonocardiales</taxon>
        <taxon>Pseudonocardiaceae</taxon>
        <taxon>Lentzea</taxon>
    </lineage>
</organism>
<feature type="transmembrane region" description="Helical" evidence="2">
    <location>
        <begin position="53"/>
        <end position="71"/>
    </location>
</feature>
<evidence type="ECO:0000256" key="1">
    <source>
        <dbReference type="SAM" id="MobiDB-lite"/>
    </source>
</evidence>
<keyword evidence="2" id="KW-1133">Transmembrane helix</keyword>
<evidence type="ECO:0000313" key="3">
    <source>
        <dbReference type="EMBL" id="GHH45019.1"/>
    </source>
</evidence>
<dbReference type="Proteomes" id="UP000605568">
    <property type="component" value="Unassembled WGS sequence"/>
</dbReference>